<dbReference type="InterPro" id="IPR001509">
    <property type="entry name" value="Epimerase_deHydtase"/>
</dbReference>
<accession>A0A917KQV2</accession>
<dbReference type="SUPFAM" id="SSF51735">
    <property type="entry name" value="NAD(P)-binding Rossmann-fold domains"/>
    <property type="match status" value="1"/>
</dbReference>
<evidence type="ECO:0000313" key="3">
    <source>
        <dbReference type="Proteomes" id="UP000657574"/>
    </source>
</evidence>
<dbReference type="EMBL" id="BMQA01000010">
    <property type="protein sequence ID" value="GGJ22585.1"/>
    <property type="molecule type" value="Genomic_DNA"/>
</dbReference>
<dbReference type="AlphaFoldDB" id="A0A917KQV2"/>
<dbReference type="Pfam" id="PF01370">
    <property type="entry name" value="Epimerase"/>
    <property type="match status" value="1"/>
</dbReference>
<evidence type="ECO:0000313" key="2">
    <source>
        <dbReference type="EMBL" id="GGJ22585.1"/>
    </source>
</evidence>
<evidence type="ECO:0000259" key="1">
    <source>
        <dbReference type="Pfam" id="PF01370"/>
    </source>
</evidence>
<proteinExistence type="predicted"/>
<gene>
    <name evidence="2" type="ORF">GCM10010121_037010</name>
</gene>
<dbReference type="InterPro" id="IPR036291">
    <property type="entry name" value="NAD(P)-bd_dom_sf"/>
</dbReference>
<comment type="caution">
    <text evidence="2">The sequence shown here is derived from an EMBL/GenBank/DDBJ whole genome shotgun (WGS) entry which is preliminary data.</text>
</comment>
<reference evidence="2" key="2">
    <citation type="submission" date="2020-09" db="EMBL/GenBank/DDBJ databases">
        <authorList>
            <person name="Sun Q."/>
            <person name="Ohkuma M."/>
        </authorList>
    </citation>
    <scope>NUCLEOTIDE SEQUENCE</scope>
    <source>
        <strain evidence="2">JCM 3086</strain>
    </source>
</reference>
<keyword evidence="3" id="KW-1185">Reference proteome</keyword>
<dbReference type="RefSeq" id="WP_189312281.1">
    <property type="nucleotide sequence ID" value="NZ_BMQA01000010.1"/>
</dbReference>
<sequence>MEIVGTGFLARSLRPLAGRHPGTVALAAGESRTSGASDADYAREAALLRDVAKQCAANGQLLLFFSTAATGMYGLTEGPGREDTPVTPATPYGAHKLALEEQLRDSGTDHLILRLAHLVGPHGRYHQLIPTLVRQVRGGVVSLHRGAARDLIGVGDMLMIIDRLLAAGLRADTVNVASGFAVPVEDIVDHLARALRLVPRKRYVEVGVAGVEYAISTEKLRALVPHVADLGFGPDYYRRVLNDFIAADQARPGRALLTRKAGSFSDAVVPLTPDA</sequence>
<dbReference type="Proteomes" id="UP000657574">
    <property type="component" value="Unassembled WGS sequence"/>
</dbReference>
<dbReference type="Gene3D" id="3.40.50.720">
    <property type="entry name" value="NAD(P)-binding Rossmann-like Domain"/>
    <property type="match status" value="1"/>
</dbReference>
<protein>
    <recommendedName>
        <fullName evidence="1">NAD-dependent epimerase/dehydratase domain-containing protein</fullName>
    </recommendedName>
</protein>
<name>A0A917KQV2_9ACTN</name>
<reference evidence="2" key="1">
    <citation type="journal article" date="2014" name="Int. J. Syst. Evol. Microbiol.">
        <title>Complete genome sequence of Corynebacterium casei LMG S-19264T (=DSM 44701T), isolated from a smear-ripened cheese.</title>
        <authorList>
            <consortium name="US DOE Joint Genome Institute (JGI-PGF)"/>
            <person name="Walter F."/>
            <person name="Albersmeier A."/>
            <person name="Kalinowski J."/>
            <person name="Ruckert C."/>
        </authorList>
    </citation>
    <scope>NUCLEOTIDE SEQUENCE</scope>
    <source>
        <strain evidence="2">JCM 3086</strain>
    </source>
</reference>
<organism evidence="2 3">
    <name type="scientific">Streptomyces brasiliensis</name>
    <dbReference type="NCBI Taxonomy" id="1954"/>
    <lineage>
        <taxon>Bacteria</taxon>
        <taxon>Bacillati</taxon>
        <taxon>Actinomycetota</taxon>
        <taxon>Actinomycetes</taxon>
        <taxon>Kitasatosporales</taxon>
        <taxon>Streptomycetaceae</taxon>
        <taxon>Streptomyces</taxon>
    </lineage>
</organism>
<feature type="domain" description="NAD-dependent epimerase/dehydratase" evidence="1">
    <location>
        <begin position="21"/>
        <end position="177"/>
    </location>
</feature>